<dbReference type="PANTHER" id="PTHR22902:SF27">
    <property type="entry name" value="PLECKSTRIN HOMOLOGY DOMAIN-CONTAINING FAMILY A MEMBER 3"/>
    <property type="match status" value="1"/>
</dbReference>
<dbReference type="InterPro" id="IPR045188">
    <property type="entry name" value="Boi1/Boi2-like"/>
</dbReference>
<dbReference type="PANTHER" id="PTHR22902">
    <property type="entry name" value="SESQUIPEDALIAN"/>
    <property type="match status" value="1"/>
</dbReference>
<keyword evidence="6" id="KW-0472">Membrane</keyword>
<dbReference type="Gene3D" id="1.10.3520.10">
    <property type="entry name" value="Glycolipid transfer protein"/>
    <property type="match status" value="1"/>
</dbReference>
<sequence>MEGFLLKWTNYMTGWQQRWFTLKDGILSYYQSQEEVNSGCKGSLRLSSCDLIVHTTDPRRFDLLLGEQRFYLRALSRGDRQRWVVAIGCCKAGVNVTESEDFRITESNTQAITTRQSELRLYHNLIVQQIKDLQGNLKVGVAPNMTRIDEITGTLNAACSTFLATIDDLMSLIQPTNSPLGGTKVAQSTDDPVSGFPSPQPFVRGVLGPPSAGHSPVSWKTDSALHTWFPTDRASLTAVGTMNSPSVNPSLYRSNRPNRLHKTFFSTMEFSFVDLRPNMSAQLNQQSNNQLPGDFLSALDFAKACRSLFRIFDRISDFSATDAMIGRTFTALQQVQADLLGNLERLEMAIQVYASQTSARDQNGHEQPPCETPDSLANCSSTISIGTLLRNDMKNDRTADAASFYKAILWLSRSLNFVREFLHLLFTLPPPSSDDVTDRRGMVPDDSLSVAATEAYSRCLRSFHQWSLRGVAMIVIKSLPTRSQFLRLLLQNDPNSDSPGQALASGNSTIPVNFTTQPELYVQLEKDARHYSDALGRTLTLIEGLFAYLDLERIFTGSETY</sequence>
<evidence type="ECO:0000256" key="4">
    <source>
        <dbReference type="ARBA" id="ARBA00022553"/>
    </source>
</evidence>
<dbReference type="GO" id="GO:0001881">
    <property type="term" value="P:receptor recycling"/>
    <property type="evidence" value="ECO:0007669"/>
    <property type="project" value="TreeGrafter"/>
</dbReference>
<evidence type="ECO:0000256" key="5">
    <source>
        <dbReference type="ARBA" id="ARBA00023034"/>
    </source>
</evidence>
<evidence type="ECO:0000256" key="1">
    <source>
        <dbReference type="ARBA" id="ARBA00004170"/>
    </source>
</evidence>
<dbReference type="OrthoDB" id="1854502at2759"/>
<reference evidence="8 9" key="1">
    <citation type="journal article" date="2018" name="Biotechnol. Adv.">
        <title>Improved genomic resources and new bioinformatic workflow for the carcinogenic parasite Clonorchis sinensis: Biotechnological implications.</title>
        <authorList>
            <person name="Wang D."/>
            <person name="Korhonen P.K."/>
            <person name="Gasser R.B."/>
            <person name="Young N.D."/>
        </authorList>
    </citation>
    <scope>NUCLEOTIDE SEQUENCE [LARGE SCALE GENOMIC DNA]</scope>
    <source>
        <strain evidence="8">Cs-k2</strain>
    </source>
</reference>
<dbReference type="AlphaFoldDB" id="A0A8T1LYE0"/>
<dbReference type="GO" id="GO:0016020">
    <property type="term" value="C:membrane"/>
    <property type="evidence" value="ECO:0007669"/>
    <property type="project" value="UniProtKB-SubCell"/>
</dbReference>
<dbReference type="Pfam" id="PF00169">
    <property type="entry name" value="PH"/>
    <property type="match status" value="1"/>
</dbReference>
<evidence type="ECO:0000256" key="2">
    <source>
        <dbReference type="ARBA" id="ARBA00004198"/>
    </source>
</evidence>
<dbReference type="GO" id="GO:0120013">
    <property type="term" value="F:lipid transfer activity"/>
    <property type="evidence" value="ECO:0007669"/>
    <property type="project" value="InterPro"/>
</dbReference>
<dbReference type="GO" id="GO:0005829">
    <property type="term" value="C:cytosol"/>
    <property type="evidence" value="ECO:0007669"/>
    <property type="project" value="GOC"/>
</dbReference>
<dbReference type="GO" id="GO:0007032">
    <property type="term" value="P:endosome organization"/>
    <property type="evidence" value="ECO:0007669"/>
    <property type="project" value="TreeGrafter"/>
</dbReference>
<dbReference type="GO" id="GO:0055037">
    <property type="term" value="C:recycling endosome"/>
    <property type="evidence" value="ECO:0007669"/>
    <property type="project" value="TreeGrafter"/>
</dbReference>
<dbReference type="InterPro" id="IPR001849">
    <property type="entry name" value="PH_domain"/>
</dbReference>
<gene>
    <name evidence="8" type="ORF">CSKR_109788</name>
</gene>
<proteinExistence type="predicted"/>
<name>A0A8T1LYE0_CLOSI</name>
<dbReference type="GO" id="GO:0042147">
    <property type="term" value="P:retrograde transport, endosome to Golgi"/>
    <property type="evidence" value="ECO:0007669"/>
    <property type="project" value="TreeGrafter"/>
</dbReference>
<feature type="domain" description="PH" evidence="7">
    <location>
        <begin position="1"/>
        <end position="92"/>
    </location>
</feature>
<accession>A0A8T1LYE0</accession>
<dbReference type="InterPro" id="IPR011993">
    <property type="entry name" value="PH-like_dom_sf"/>
</dbReference>
<comment type="subcellular location">
    <subcellularLocation>
        <location evidence="2">Golgi apparatus</location>
        <location evidence="2">trans-Golgi network membrane</location>
    </subcellularLocation>
    <subcellularLocation>
        <location evidence="1">Membrane</location>
        <topology evidence="1">Peripheral membrane protein</topology>
    </subcellularLocation>
</comment>
<keyword evidence="5" id="KW-0333">Golgi apparatus</keyword>
<organism evidence="8 9">
    <name type="scientific">Clonorchis sinensis</name>
    <name type="common">Chinese liver fluke</name>
    <dbReference type="NCBI Taxonomy" id="79923"/>
    <lineage>
        <taxon>Eukaryota</taxon>
        <taxon>Metazoa</taxon>
        <taxon>Spiralia</taxon>
        <taxon>Lophotrochozoa</taxon>
        <taxon>Platyhelminthes</taxon>
        <taxon>Trematoda</taxon>
        <taxon>Digenea</taxon>
        <taxon>Opisthorchiida</taxon>
        <taxon>Opisthorchiata</taxon>
        <taxon>Opisthorchiidae</taxon>
        <taxon>Clonorchis</taxon>
    </lineage>
</organism>
<dbReference type="PROSITE" id="PS50003">
    <property type="entry name" value="PH_DOMAIN"/>
    <property type="match status" value="1"/>
</dbReference>
<dbReference type="InterPro" id="IPR014830">
    <property type="entry name" value="Glycolipid_transfer_prot_dom"/>
</dbReference>
<dbReference type="SUPFAM" id="SSF50729">
    <property type="entry name" value="PH domain-like"/>
    <property type="match status" value="1"/>
</dbReference>
<dbReference type="FunFam" id="2.30.29.30:FF:000085">
    <property type="entry name" value="Pleckstrin homology domain-containing family A member 8"/>
    <property type="match status" value="1"/>
</dbReference>
<evidence type="ECO:0000259" key="7">
    <source>
        <dbReference type="PROSITE" id="PS50003"/>
    </source>
</evidence>
<comment type="caution">
    <text evidence="8">The sequence shown here is derived from an EMBL/GenBank/DDBJ whole genome shotgun (WGS) entry which is preliminary data.</text>
</comment>
<dbReference type="Gene3D" id="2.30.29.30">
    <property type="entry name" value="Pleckstrin-homology domain (PH domain)/Phosphotyrosine-binding domain (PTB)"/>
    <property type="match status" value="1"/>
</dbReference>
<keyword evidence="4" id="KW-0597">Phosphoprotein</keyword>
<dbReference type="SMART" id="SM00233">
    <property type="entry name" value="PH"/>
    <property type="match status" value="1"/>
</dbReference>
<dbReference type="EMBL" id="NIRI02000077">
    <property type="protein sequence ID" value="KAG5441501.1"/>
    <property type="molecule type" value="Genomic_DNA"/>
</dbReference>
<evidence type="ECO:0000256" key="6">
    <source>
        <dbReference type="ARBA" id="ARBA00023136"/>
    </source>
</evidence>
<dbReference type="GO" id="GO:0005769">
    <property type="term" value="C:early endosome"/>
    <property type="evidence" value="ECO:0007669"/>
    <property type="project" value="TreeGrafter"/>
</dbReference>
<evidence type="ECO:0000256" key="3">
    <source>
        <dbReference type="ARBA" id="ARBA00016588"/>
    </source>
</evidence>
<dbReference type="GO" id="GO:0005802">
    <property type="term" value="C:trans-Golgi network"/>
    <property type="evidence" value="ECO:0007669"/>
    <property type="project" value="TreeGrafter"/>
</dbReference>
<protein>
    <recommendedName>
        <fullName evidence="3">Pleckstrin homology domain-containing family A member 8</fullName>
    </recommendedName>
</protein>
<dbReference type="Proteomes" id="UP000286415">
    <property type="component" value="Unassembled WGS sequence"/>
</dbReference>
<dbReference type="SUPFAM" id="SSF110004">
    <property type="entry name" value="Glycolipid transfer protein, GLTP"/>
    <property type="match status" value="1"/>
</dbReference>
<dbReference type="Pfam" id="PF08718">
    <property type="entry name" value="GLTP"/>
    <property type="match status" value="1"/>
</dbReference>
<dbReference type="InterPro" id="IPR036497">
    <property type="entry name" value="GLTP_sf"/>
</dbReference>
<reference evidence="8 9" key="2">
    <citation type="journal article" date="2021" name="Genomics">
        <title>High-quality reference genome for Clonorchis sinensis.</title>
        <authorList>
            <person name="Young N.D."/>
            <person name="Stroehlein A.J."/>
            <person name="Kinkar L."/>
            <person name="Wang T."/>
            <person name="Sohn W.M."/>
            <person name="Chang B.C.H."/>
            <person name="Kaur P."/>
            <person name="Weisz D."/>
            <person name="Dudchenko O."/>
            <person name="Aiden E.L."/>
            <person name="Korhonen P.K."/>
            <person name="Gasser R.B."/>
        </authorList>
    </citation>
    <scope>NUCLEOTIDE SEQUENCE [LARGE SCALE GENOMIC DNA]</scope>
    <source>
        <strain evidence="8">Cs-k2</strain>
    </source>
</reference>
<keyword evidence="9" id="KW-1185">Reference proteome</keyword>
<evidence type="ECO:0000313" key="8">
    <source>
        <dbReference type="EMBL" id="KAG5441501.1"/>
    </source>
</evidence>
<evidence type="ECO:0000313" key="9">
    <source>
        <dbReference type="Proteomes" id="UP000286415"/>
    </source>
</evidence>